<dbReference type="Gene3D" id="2.30.42.10">
    <property type="match status" value="1"/>
</dbReference>
<dbReference type="GO" id="GO:0000502">
    <property type="term" value="C:proteasome complex"/>
    <property type="evidence" value="ECO:0007669"/>
    <property type="project" value="UniProtKB-KW"/>
</dbReference>
<dbReference type="Proteomes" id="UP000750334">
    <property type="component" value="Unassembled WGS sequence"/>
</dbReference>
<organism evidence="3 4">
    <name type="scientific">Maudiozyma exigua</name>
    <name type="common">Yeast</name>
    <name type="synonym">Kazachstania exigua</name>
    <dbReference type="NCBI Taxonomy" id="34358"/>
    <lineage>
        <taxon>Eukaryota</taxon>
        <taxon>Fungi</taxon>
        <taxon>Dikarya</taxon>
        <taxon>Ascomycota</taxon>
        <taxon>Saccharomycotina</taxon>
        <taxon>Saccharomycetes</taxon>
        <taxon>Saccharomycetales</taxon>
        <taxon>Saccharomycetaceae</taxon>
        <taxon>Maudiozyma</taxon>
    </lineage>
</organism>
<protein>
    <submittedName>
        <fullName evidence="3">26S proteasome regulatory subunit</fullName>
    </submittedName>
</protein>
<keyword evidence="3" id="KW-0647">Proteasome</keyword>
<dbReference type="Pfam" id="PF18265">
    <property type="entry name" value="Nas2_N"/>
    <property type="match status" value="1"/>
</dbReference>
<dbReference type="AlphaFoldDB" id="A0A9P6W2H2"/>
<reference evidence="3 4" key="1">
    <citation type="submission" date="2020-11" db="EMBL/GenBank/DDBJ databases">
        <title>Kefir isolates.</title>
        <authorList>
            <person name="Marcisauskas S."/>
            <person name="Kim Y."/>
            <person name="Blasche S."/>
        </authorList>
    </citation>
    <scope>NUCLEOTIDE SEQUENCE [LARGE SCALE GENOMIC DNA]</scope>
    <source>
        <strain evidence="3 4">OG2</strain>
    </source>
</reference>
<dbReference type="GO" id="GO:0005737">
    <property type="term" value="C:cytoplasm"/>
    <property type="evidence" value="ECO:0007669"/>
    <property type="project" value="TreeGrafter"/>
</dbReference>
<comment type="caution">
    <text evidence="3">The sequence shown here is derived from an EMBL/GenBank/DDBJ whole genome shotgun (WGS) entry which is preliminary data.</text>
</comment>
<proteinExistence type="predicted"/>
<evidence type="ECO:0000313" key="3">
    <source>
        <dbReference type="EMBL" id="KAG0662747.1"/>
    </source>
</evidence>
<accession>A0A9P6W2H2</accession>
<evidence type="ECO:0000313" key="4">
    <source>
        <dbReference type="Proteomes" id="UP000750334"/>
    </source>
</evidence>
<sequence length="215" mass="24178">MHEQLIPDITDNEIPSLVEKISILNLNEILSLKNRIESQLSKDILYLESQGIDMNSKLITNDGYPRQDIDDLVRVTLTRRDIIQRRNDLSMVINKSHKLLEEQLQKKNNSENVTTGDNKSMVEIPSAKLPPFALFEEVEPHGPIAKSGIKDGDKLVSLGKITIINGGLSKISKEVHPQKPIRIDIMRDDVQLKFEVIPNNQWGGAGLLGCKLTKL</sequence>
<dbReference type="EMBL" id="PUHR01000140">
    <property type="protein sequence ID" value="KAG0662747.1"/>
    <property type="molecule type" value="Genomic_DNA"/>
</dbReference>
<keyword evidence="1" id="KW-0143">Chaperone</keyword>
<evidence type="ECO:0000256" key="1">
    <source>
        <dbReference type="ARBA" id="ARBA00023186"/>
    </source>
</evidence>
<gene>
    <name evidence="3" type="primary">NAS2</name>
    <name evidence="3" type="ORF">C6P45_001020</name>
</gene>
<dbReference type="InterPro" id="IPR040815">
    <property type="entry name" value="Nas2_N"/>
</dbReference>
<dbReference type="PANTHER" id="PTHR12651:SF1">
    <property type="entry name" value="26S PROTEASOME NON-ATPASE REGULATORY SUBUNIT 9"/>
    <property type="match status" value="1"/>
</dbReference>
<feature type="domain" description="Nas2 N-terminal" evidence="2">
    <location>
        <begin position="27"/>
        <end position="102"/>
    </location>
</feature>
<name>A0A9P6W2H2_MAUEX</name>
<dbReference type="GO" id="GO:0005634">
    <property type="term" value="C:nucleus"/>
    <property type="evidence" value="ECO:0007669"/>
    <property type="project" value="TreeGrafter"/>
</dbReference>
<dbReference type="OrthoDB" id="72325at2759"/>
<keyword evidence="4" id="KW-1185">Reference proteome</keyword>
<dbReference type="InterPro" id="IPR036034">
    <property type="entry name" value="PDZ_sf"/>
</dbReference>
<evidence type="ECO:0000259" key="2">
    <source>
        <dbReference type="Pfam" id="PF18265"/>
    </source>
</evidence>
<dbReference type="InterPro" id="IPR035269">
    <property type="entry name" value="PSMD9"/>
</dbReference>
<dbReference type="GO" id="GO:0070682">
    <property type="term" value="P:proteasome regulatory particle assembly"/>
    <property type="evidence" value="ECO:0007669"/>
    <property type="project" value="InterPro"/>
</dbReference>
<dbReference type="PANTHER" id="PTHR12651">
    <property type="entry name" value="26S PROTEASOME NON-ATPASE REGULATORY SUBUNIT 9"/>
    <property type="match status" value="1"/>
</dbReference>
<dbReference type="SUPFAM" id="SSF50156">
    <property type="entry name" value="PDZ domain-like"/>
    <property type="match status" value="1"/>
</dbReference>
<dbReference type="Gene3D" id="6.10.140.1710">
    <property type="match status" value="1"/>
</dbReference>